<dbReference type="EMBL" id="DVJN01000239">
    <property type="protein sequence ID" value="HIS93853.1"/>
    <property type="molecule type" value="Genomic_DNA"/>
</dbReference>
<evidence type="ECO:0008006" key="4">
    <source>
        <dbReference type="Google" id="ProtNLM"/>
    </source>
</evidence>
<organism evidence="2 3">
    <name type="scientific">Candidatus Alectryocaccomicrobium excrementavium</name>
    <dbReference type="NCBI Taxonomy" id="2840668"/>
    <lineage>
        <taxon>Bacteria</taxon>
        <taxon>Bacillati</taxon>
        <taxon>Bacillota</taxon>
        <taxon>Clostridia</taxon>
        <taxon>Candidatus Alectryocaccomicrobium</taxon>
    </lineage>
</organism>
<evidence type="ECO:0000256" key="1">
    <source>
        <dbReference type="SAM" id="Phobius"/>
    </source>
</evidence>
<keyword evidence="1" id="KW-1133">Transmembrane helix</keyword>
<protein>
    <recommendedName>
        <fullName evidence="4">RCK N-terminal domain-containing protein</fullName>
    </recommendedName>
</protein>
<gene>
    <name evidence="2" type="ORF">IAA84_12630</name>
</gene>
<keyword evidence="1" id="KW-0812">Transmembrane</keyword>
<accession>A0A9D1K8C9</accession>
<evidence type="ECO:0000313" key="3">
    <source>
        <dbReference type="Proteomes" id="UP000824140"/>
    </source>
</evidence>
<keyword evidence="1" id="KW-0472">Membrane</keyword>
<proteinExistence type="predicted"/>
<reference evidence="2" key="2">
    <citation type="journal article" date="2021" name="PeerJ">
        <title>Extensive microbial diversity within the chicken gut microbiome revealed by metagenomics and culture.</title>
        <authorList>
            <person name="Gilroy R."/>
            <person name="Ravi A."/>
            <person name="Getino M."/>
            <person name="Pursley I."/>
            <person name="Horton D.L."/>
            <person name="Alikhan N.F."/>
            <person name="Baker D."/>
            <person name="Gharbi K."/>
            <person name="Hall N."/>
            <person name="Watson M."/>
            <person name="Adriaenssens E.M."/>
            <person name="Foster-Nyarko E."/>
            <person name="Jarju S."/>
            <person name="Secka A."/>
            <person name="Antonio M."/>
            <person name="Oren A."/>
            <person name="Chaudhuri R.R."/>
            <person name="La Ragione R."/>
            <person name="Hildebrand F."/>
            <person name="Pallen M.J."/>
        </authorList>
    </citation>
    <scope>NUCLEOTIDE SEQUENCE</scope>
    <source>
        <strain evidence="2">13766</strain>
    </source>
</reference>
<feature type="transmembrane region" description="Helical" evidence="1">
    <location>
        <begin position="85"/>
        <end position="107"/>
    </location>
</feature>
<evidence type="ECO:0000313" key="2">
    <source>
        <dbReference type="EMBL" id="HIS93853.1"/>
    </source>
</evidence>
<dbReference type="Proteomes" id="UP000824140">
    <property type="component" value="Unassembled WGS sequence"/>
</dbReference>
<reference evidence="2" key="1">
    <citation type="submission" date="2020-10" db="EMBL/GenBank/DDBJ databases">
        <authorList>
            <person name="Gilroy R."/>
        </authorList>
    </citation>
    <scope>NUCLEOTIDE SEQUENCE</scope>
    <source>
        <strain evidence="2">13766</strain>
    </source>
</reference>
<sequence length="580" mass="66052">MTLIVYLVCLALLSFLLRNWSQRFRSLLITGFNLVFAALMFFSVQVHPGMTGGEVFALVGRILSAAPSAIAFQGDASLFGPDASYVFFLMSIYTVRAVLILFFRGLFIRTRMKWRLATRKTIYIVSGARKDAARFIEDLNRCRAHPAIVYLSGQEAGDALLDAYEAAPSFLQRLKKSKDYQALLLPAKGQYNYQQLLKLEELGKQGIALRVTAFVDNELLRMEDMAFPHLNLYLLSQEQAVVQDFLCQHLPLAHLRQLEPPPEPGHIFRPQSPFSLCLIGFGAFSQEFLLQTYENAAFTTASGRPALEVLVIDQDLAGKQAAFLSDFPHFAQAPGFQWLDAHIPSAILMQALSTKSFHQILVATPDTEENIRLALRLRRLFGRCAPGRPHPQLVVALFQEDPGAVALLSSDENVIFQQVNQRQFTYEKLVARSADRQAEEIHQRYQHNSLFTPEWRELGSFTQASNRAAVWDIPNKLLLAGDVSVLTPQARETLFWELAQYEHLRWNAFHFARGWLPLPQEELTREEREQCRIKRPLEKRHACLVDWDQLDGLPQREPGILKRYDYENVAYLFPAAQEKA</sequence>
<dbReference type="Gene3D" id="6.20.350.10">
    <property type="match status" value="1"/>
</dbReference>
<name>A0A9D1K8C9_9FIRM</name>
<dbReference type="AlphaFoldDB" id="A0A9D1K8C9"/>
<feature type="transmembrane region" description="Helical" evidence="1">
    <location>
        <begin position="28"/>
        <end position="46"/>
    </location>
</feature>
<comment type="caution">
    <text evidence="2">The sequence shown here is derived from an EMBL/GenBank/DDBJ whole genome shotgun (WGS) entry which is preliminary data.</text>
</comment>